<dbReference type="OrthoDB" id="9813502at2"/>
<protein>
    <recommendedName>
        <fullName evidence="3">DUF4238 domain-containing protein</fullName>
    </recommendedName>
</protein>
<evidence type="ECO:0000313" key="2">
    <source>
        <dbReference type="Proteomes" id="UP000304900"/>
    </source>
</evidence>
<accession>A0A4U6CXH4</accession>
<organism evidence="1 2">
    <name type="scientific">Dyadobacter frigoris</name>
    <dbReference type="NCBI Taxonomy" id="2576211"/>
    <lineage>
        <taxon>Bacteria</taxon>
        <taxon>Pseudomonadati</taxon>
        <taxon>Bacteroidota</taxon>
        <taxon>Cytophagia</taxon>
        <taxon>Cytophagales</taxon>
        <taxon>Spirosomataceae</taxon>
        <taxon>Dyadobacter</taxon>
    </lineage>
</organism>
<evidence type="ECO:0008006" key="3">
    <source>
        <dbReference type="Google" id="ProtNLM"/>
    </source>
</evidence>
<dbReference type="EMBL" id="SZVO01000012">
    <property type="protein sequence ID" value="TKT89509.1"/>
    <property type="molecule type" value="Genomic_DNA"/>
</dbReference>
<evidence type="ECO:0000313" key="1">
    <source>
        <dbReference type="EMBL" id="TKT89509.1"/>
    </source>
</evidence>
<reference evidence="1 2" key="1">
    <citation type="submission" date="2019-05" db="EMBL/GenBank/DDBJ databases">
        <title>Dyadobacter AR-3-8 sp. nov., isolated from arctic soil.</title>
        <authorList>
            <person name="Chaudhary D.K."/>
        </authorList>
    </citation>
    <scope>NUCLEOTIDE SEQUENCE [LARGE SCALE GENOMIC DNA]</scope>
    <source>
        <strain evidence="1 2">AR-3-8</strain>
    </source>
</reference>
<sequence>MNLTEFSNLVNTMYFGDGDETNSIQKNRNYKYQQQFSHISEKIYKEKLNPLVQEDIFLHHYKELISPILDIFREIANDNSLIYLNLQRDICRFNTYRAFWHTKYLVELIDKAKDLESFSEECLTINNLFNKKWIELELATIRSIIYKTRSYLKDEISTHIYPNLELRVSSQNAKEDDLLIIRPFNDPFWNTFYPPNDFNRLDVVQLNHDENLTLQFPSLNLNPALGHNSALTGRIFTEEHIYYQLDPLKKQEIDKLSDQLFVKYAKERLAPEPKTPYTVSINPQKIVEPKVSIWGKIGKIFS</sequence>
<dbReference type="Proteomes" id="UP000304900">
    <property type="component" value="Unassembled WGS sequence"/>
</dbReference>
<dbReference type="RefSeq" id="WP_137342646.1">
    <property type="nucleotide sequence ID" value="NZ_SZVO01000012.1"/>
</dbReference>
<gene>
    <name evidence="1" type="ORF">FDK13_24510</name>
</gene>
<dbReference type="AlphaFoldDB" id="A0A4U6CXH4"/>
<proteinExistence type="predicted"/>
<comment type="caution">
    <text evidence="1">The sequence shown here is derived from an EMBL/GenBank/DDBJ whole genome shotgun (WGS) entry which is preliminary data.</text>
</comment>
<keyword evidence="2" id="KW-1185">Reference proteome</keyword>
<name>A0A4U6CXH4_9BACT</name>